<dbReference type="EMBL" id="AY813680">
    <property type="protein sequence ID" value="AAW25412.1"/>
    <property type="molecule type" value="mRNA"/>
</dbReference>
<evidence type="ECO:0000313" key="2">
    <source>
        <dbReference type="EMBL" id="AAW25412.1"/>
    </source>
</evidence>
<dbReference type="AlphaFoldDB" id="Q5DFJ4"/>
<feature type="chain" id="PRO_5004254712" evidence="1">
    <location>
        <begin position="22"/>
        <end position="167"/>
    </location>
</feature>
<sequence length="167" mass="19656">MHSSLVFFVNLLFLVCHSCISSDVSQRKLELEREINEINEESQQLSIPSHILHNQIMNITEQLKEQFPEETEQINQFATCCFHSHPNYNQTEVISEFTTYFDLSEIKYGVNIPSNSLVRNYLNENYHKGLFPSNNKTKLCIEDLSVEFRIKYFVLSEIEKQLKNETE</sequence>
<evidence type="ECO:0000256" key="1">
    <source>
        <dbReference type="SAM" id="SignalP"/>
    </source>
</evidence>
<organism evidence="2">
    <name type="scientific">Schistosoma japonicum</name>
    <name type="common">Blood fluke</name>
    <dbReference type="NCBI Taxonomy" id="6182"/>
    <lineage>
        <taxon>Eukaryota</taxon>
        <taxon>Metazoa</taxon>
        <taxon>Spiralia</taxon>
        <taxon>Lophotrochozoa</taxon>
        <taxon>Platyhelminthes</taxon>
        <taxon>Trematoda</taxon>
        <taxon>Digenea</taxon>
        <taxon>Strigeidida</taxon>
        <taxon>Schistosomatoidea</taxon>
        <taxon>Schistosomatidae</taxon>
        <taxon>Schistosoma</taxon>
    </lineage>
</organism>
<reference evidence="2" key="2">
    <citation type="journal article" date="2006" name="PLoS Pathog.">
        <title>New perspectives on host-parasite interplay by comparative transcriptomic and proteomic analyses of Schistosoma japonicum.</title>
        <authorList>
            <person name="Liu F."/>
            <person name="Lu J."/>
            <person name="Hu W."/>
            <person name="Wang S.Y."/>
            <person name="Cui S.J."/>
            <person name="Chi M."/>
            <person name="Yan Q."/>
            <person name="Wang X.R."/>
            <person name="Song H.D."/>
            <person name="Xu X.N."/>
            <person name="Wang J.J."/>
            <person name="Zhang X.L."/>
            <person name="Zhang X."/>
            <person name="Wang Z.Q."/>
            <person name="Xue C.L."/>
            <person name="Brindley P.J."/>
            <person name="McManus D.P."/>
            <person name="Yang P.Y."/>
            <person name="Feng Z."/>
            <person name="Chen Z."/>
            <person name="Han Z.G."/>
        </authorList>
    </citation>
    <scope>NUCLEOTIDE SEQUENCE</scope>
</reference>
<accession>Q5DFJ4</accession>
<protein>
    <submittedName>
        <fullName evidence="2">SJCHGC02741 protein</fullName>
    </submittedName>
</protein>
<keyword evidence="1" id="KW-0732">Signal</keyword>
<reference evidence="2" key="1">
    <citation type="submission" date="2004-11" db="EMBL/GenBank/DDBJ databases">
        <title>The full-length cDNA sequences of Schistosoma japonicum genes.</title>
        <authorList>
            <person name="Han Z."/>
        </authorList>
    </citation>
    <scope>NUCLEOTIDE SEQUENCE</scope>
</reference>
<feature type="signal peptide" evidence="1">
    <location>
        <begin position="1"/>
        <end position="21"/>
    </location>
</feature>
<name>Q5DFJ4_SCHJA</name>
<proteinExistence type="evidence at transcript level"/>